<dbReference type="AlphaFoldDB" id="A0A9X0UGM8"/>
<evidence type="ECO:0000313" key="2">
    <source>
        <dbReference type="EMBL" id="MBC4019123.1"/>
    </source>
</evidence>
<keyword evidence="3" id="KW-1185">Reference proteome</keyword>
<keyword evidence="1" id="KW-0472">Membrane</keyword>
<dbReference type="RefSeq" id="WP_186773854.1">
    <property type="nucleotide sequence ID" value="NZ_JACOMF010000122.1"/>
</dbReference>
<comment type="caution">
    <text evidence="2">The sequence shown here is derived from an EMBL/GenBank/DDBJ whole genome shotgun (WGS) entry which is preliminary data.</text>
</comment>
<evidence type="ECO:0000256" key="1">
    <source>
        <dbReference type="SAM" id="Phobius"/>
    </source>
</evidence>
<protein>
    <submittedName>
        <fullName evidence="2">Uncharacterized protein</fullName>
    </submittedName>
</protein>
<proteinExistence type="predicted"/>
<feature type="transmembrane region" description="Helical" evidence="1">
    <location>
        <begin position="44"/>
        <end position="65"/>
    </location>
</feature>
<name>A0A9X0UGM8_9PROT</name>
<accession>A0A9X0UGM8</accession>
<sequence length="66" mass="6533">MNQLNLKYVAAGPADEQTAIASAPGDASEHVPIGSSVPGSDAPFLLTLVAVAAAEVAVLMICLLAA</sequence>
<dbReference type="Proteomes" id="UP000600101">
    <property type="component" value="Unassembled WGS sequence"/>
</dbReference>
<gene>
    <name evidence="2" type="ORF">H7965_28215</name>
</gene>
<dbReference type="EMBL" id="JACOMF010000122">
    <property type="protein sequence ID" value="MBC4019123.1"/>
    <property type="molecule type" value="Genomic_DNA"/>
</dbReference>
<reference evidence="2" key="1">
    <citation type="submission" date="2020-08" db="EMBL/GenBank/DDBJ databases">
        <authorList>
            <person name="Hu Y."/>
            <person name="Nguyen S.V."/>
            <person name="Li F."/>
            <person name="Fanning S."/>
        </authorList>
    </citation>
    <scope>NUCLEOTIDE SEQUENCE</scope>
    <source>
        <strain evidence="2">SYSU D8009</strain>
    </source>
</reference>
<keyword evidence="1" id="KW-1133">Transmembrane helix</keyword>
<keyword evidence="1" id="KW-0812">Transmembrane</keyword>
<organism evidence="2 3">
    <name type="scientific">Siccirubricoccus deserti</name>
    <dbReference type="NCBI Taxonomy" id="2013562"/>
    <lineage>
        <taxon>Bacteria</taxon>
        <taxon>Pseudomonadati</taxon>
        <taxon>Pseudomonadota</taxon>
        <taxon>Alphaproteobacteria</taxon>
        <taxon>Acetobacterales</taxon>
        <taxon>Roseomonadaceae</taxon>
        <taxon>Siccirubricoccus</taxon>
    </lineage>
</organism>
<evidence type="ECO:0000313" key="3">
    <source>
        <dbReference type="Proteomes" id="UP000600101"/>
    </source>
</evidence>